<dbReference type="PANTHER" id="PTHR32385">
    <property type="entry name" value="MANNOSYL PHOSPHORYLINOSITOL CERAMIDE SYNTHASE"/>
    <property type="match status" value="1"/>
</dbReference>
<dbReference type="EMBL" id="VFQX01000036">
    <property type="protein sequence ID" value="KAF0976717.1"/>
    <property type="molecule type" value="Genomic_DNA"/>
</dbReference>
<dbReference type="InterPro" id="IPR007577">
    <property type="entry name" value="GlycoTrfase_DXD_sugar-bd_CS"/>
</dbReference>
<dbReference type="RefSeq" id="XP_044561430.1">
    <property type="nucleotide sequence ID" value="XM_044707381.1"/>
</dbReference>
<dbReference type="PANTHER" id="PTHR32385:SF15">
    <property type="entry name" value="INOSITOL PHOSPHOCERAMIDE MANNOSYLTRANSFERASE 1"/>
    <property type="match status" value="1"/>
</dbReference>
<keyword evidence="2" id="KW-0812">Transmembrane</keyword>
<dbReference type="Pfam" id="PF04488">
    <property type="entry name" value="Gly_transf_sug"/>
    <property type="match status" value="1"/>
</dbReference>
<proteinExistence type="predicted"/>
<dbReference type="GO" id="GO:0016020">
    <property type="term" value="C:membrane"/>
    <property type="evidence" value="ECO:0007669"/>
    <property type="project" value="GOC"/>
</dbReference>
<dbReference type="OrthoDB" id="409543at2759"/>
<reference evidence="3 4" key="1">
    <citation type="journal article" date="2019" name="Sci. Rep.">
        <title>Nanopore sequencing improves the draft genome of the human pathogenic amoeba Naegleria fowleri.</title>
        <authorList>
            <person name="Liechti N."/>
            <person name="Schurch N."/>
            <person name="Bruggmann R."/>
            <person name="Wittwer M."/>
        </authorList>
    </citation>
    <scope>NUCLEOTIDE SEQUENCE [LARGE SCALE GENOMIC DNA]</scope>
    <source>
        <strain evidence="3 4">ATCC 30894</strain>
    </source>
</reference>
<dbReference type="GO" id="GO:0000030">
    <property type="term" value="F:mannosyltransferase activity"/>
    <property type="evidence" value="ECO:0007669"/>
    <property type="project" value="TreeGrafter"/>
</dbReference>
<dbReference type="GO" id="GO:0051999">
    <property type="term" value="P:mannosyl-inositol phosphorylceramide biosynthetic process"/>
    <property type="evidence" value="ECO:0007669"/>
    <property type="project" value="TreeGrafter"/>
</dbReference>
<gene>
    <name evidence="3" type="ORF">FDP41_004012</name>
</gene>
<name>A0A6A5BIB9_NAEFO</name>
<organism evidence="3 4">
    <name type="scientific">Naegleria fowleri</name>
    <name type="common">Brain eating amoeba</name>
    <dbReference type="NCBI Taxonomy" id="5763"/>
    <lineage>
        <taxon>Eukaryota</taxon>
        <taxon>Discoba</taxon>
        <taxon>Heterolobosea</taxon>
        <taxon>Tetramitia</taxon>
        <taxon>Eutetramitia</taxon>
        <taxon>Vahlkampfiidae</taxon>
        <taxon>Naegleria</taxon>
    </lineage>
</organism>
<dbReference type="SUPFAM" id="SSF53448">
    <property type="entry name" value="Nucleotide-diphospho-sugar transferases"/>
    <property type="match status" value="1"/>
</dbReference>
<dbReference type="VEuPathDB" id="AmoebaDB:NfTy_069690"/>
<keyword evidence="2" id="KW-0472">Membrane</keyword>
<accession>A0A6A5BIB9</accession>
<dbReference type="InterPro" id="IPR051706">
    <property type="entry name" value="Glycosyltransferase_domain"/>
</dbReference>
<evidence type="ECO:0000256" key="1">
    <source>
        <dbReference type="ARBA" id="ARBA00022679"/>
    </source>
</evidence>
<evidence type="ECO:0000256" key="2">
    <source>
        <dbReference type="SAM" id="Phobius"/>
    </source>
</evidence>
<dbReference type="InterPro" id="IPR029044">
    <property type="entry name" value="Nucleotide-diphossugar_trans"/>
</dbReference>
<sequence>MTQRWPYASLVVISSASILLLAVIFSLRKQLWTLNQNNKTLIKTGRCKEIPKLEETPLRTTIPKRIYQTYIPSSEDMLPSSMKKAIHSFKSLNANYKHQYFGDDAALNILIEHFGNDSDEVFAFRNLIPGAFKIDFWRYAMLWLFGGFYADADMLLMEPFEKWISPNASFVIPLEKIGFGFHNGFIGSVPQHPIMRIAMDMVIYNVKHKFYPGVPNTKVHPRHSDLAVSGPILIGKAINRFVHEPEEVPHNITKILSKNVQIIGYCCHDFFDEESFFALPLEDACEGTKLVQVKYPEFRQEHKASTAQIPYGRLFVERKVFV</sequence>
<dbReference type="OMA" id="ARCMVES"/>
<dbReference type="Gene3D" id="3.90.550.20">
    <property type="match status" value="1"/>
</dbReference>
<keyword evidence="1" id="KW-0808">Transferase</keyword>
<dbReference type="VEuPathDB" id="AmoebaDB:FDP41_004012"/>
<feature type="transmembrane region" description="Helical" evidence="2">
    <location>
        <begin position="6"/>
        <end position="27"/>
    </location>
</feature>
<evidence type="ECO:0000313" key="3">
    <source>
        <dbReference type="EMBL" id="KAF0976717.1"/>
    </source>
</evidence>
<keyword evidence="2" id="KW-1133">Transmembrane helix</keyword>
<dbReference type="GeneID" id="68111230"/>
<evidence type="ECO:0008006" key="5">
    <source>
        <dbReference type="Google" id="ProtNLM"/>
    </source>
</evidence>
<evidence type="ECO:0000313" key="4">
    <source>
        <dbReference type="Proteomes" id="UP000444721"/>
    </source>
</evidence>
<protein>
    <recommendedName>
        <fullName evidence="5">Alpha 1,4-glycosyltransferase domain-containing protein</fullName>
    </recommendedName>
</protein>
<dbReference type="Proteomes" id="UP000444721">
    <property type="component" value="Unassembled WGS sequence"/>
</dbReference>
<dbReference type="AlphaFoldDB" id="A0A6A5BIB9"/>
<keyword evidence="4" id="KW-1185">Reference proteome</keyword>
<dbReference type="VEuPathDB" id="AmoebaDB:NF0116600"/>
<comment type="caution">
    <text evidence="3">The sequence shown here is derived from an EMBL/GenBank/DDBJ whole genome shotgun (WGS) entry which is preliminary data.</text>
</comment>